<accession>A0A9X4LH97</accession>
<organism evidence="3 4">
    <name type="scientific">Pelomonas aquatica</name>
    <dbReference type="NCBI Taxonomy" id="431058"/>
    <lineage>
        <taxon>Bacteria</taxon>
        <taxon>Pseudomonadati</taxon>
        <taxon>Pseudomonadota</taxon>
        <taxon>Betaproteobacteria</taxon>
        <taxon>Burkholderiales</taxon>
        <taxon>Sphaerotilaceae</taxon>
        <taxon>Roseateles</taxon>
    </lineage>
</organism>
<comment type="caution">
    <text evidence="3">The sequence shown here is derived from an EMBL/GenBank/DDBJ whole genome shotgun (WGS) entry which is preliminary data.</text>
</comment>
<name>A0A9X4LH97_9BURK</name>
<dbReference type="AlphaFoldDB" id="A0A9X4LH97"/>
<dbReference type="Proteomes" id="UP001152766">
    <property type="component" value="Unassembled WGS sequence"/>
</dbReference>
<evidence type="ECO:0000259" key="2">
    <source>
        <dbReference type="Pfam" id="PF12545"/>
    </source>
</evidence>
<dbReference type="InterPro" id="IPR021026">
    <property type="entry name" value="Filamn_hemagglutn_DUF3739"/>
</dbReference>
<protein>
    <recommendedName>
        <fullName evidence="2">DUF3739 domain-containing protein</fullName>
    </recommendedName>
</protein>
<evidence type="ECO:0000313" key="3">
    <source>
        <dbReference type="EMBL" id="MDG0863986.1"/>
    </source>
</evidence>
<keyword evidence="4" id="KW-1185">Reference proteome</keyword>
<evidence type="ECO:0000313" key="4">
    <source>
        <dbReference type="Proteomes" id="UP001152766"/>
    </source>
</evidence>
<dbReference type="Pfam" id="PF12545">
    <property type="entry name" value="DUF3739"/>
    <property type="match status" value="1"/>
</dbReference>
<sequence length="194" mass="19731">MRSPSQLGIVTVNGGNISALVRDDFAVNQSRVFTLAKGDLLLFSEAGSIDAGRGAKTVVGAPAPVLRLDNQGRLVFDTSGSFSGSGIAVLNAASDLDLYAPAGDINAGEAGIRSKGNAFLAAERVVNAIDIQVGGKVTGGGKVDAAPAAISVPPNIPQAQTSAGPGSGDAADDDRKKRRRRRNLLLEFLGFGSS</sequence>
<feature type="region of interest" description="Disordered" evidence="1">
    <location>
        <begin position="148"/>
        <end position="178"/>
    </location>
</feature>
<feature type="domain" description="DUF3739" evidence="2">
    <location>
        <begin position="38"/>
        <end position="139"/>
    </location>
</feature>
<evidence type="ECO:0000256" key="1">
    <source>
        <dbReference type="SAM" id="MobiDB-lite"/>
    </source>
</evidence>
<dbReference type="EMBL" id="SGUG01000025">
    <property type="protein sequence ID" value="MDG0863986.1"/>
    <property type="molecule type" value="Genomic_DNA"/>
</dbReference>
<gene>
    <name evidence="3" type="ORF">EXJ73_16105</name>
</gene>
<reference evidence="3" key="1">
    <citation type="submission" date="2019-02" db="EMBL/GenBank/DDBJ databases">
        <title>Draft genome of the type strain Pelomonas aquatica CCUG 52575T.</title>
        <authorList>
            <person name="Gomila M."/>
            <person name="Lalucat J."/>
        </authorList>
    </citation>
    <scope>NUCLEOTIDE SEQUENCE</scope>
    <source>
        <strain evidence="3">CCUG 52575</strain>
    </source>
</reference>
<proteinExistence type="predicted"/>